<dbReference type="InterPro" id="IPR007159">
    <property type="entry name" value="SpoVT-AbrB_dom"/>
</dbReference>
<dbReference type="GO" id="GO:2000143">
    <property type="term" value="P:negative regulation of DNA-templated transcription initiation"/>
    <property type="evidence" value="ECO:0007669"/>
    <property type="project" value="TreeGrafter"/>
</dbReference>
<keyword evidence="2 7" id="KW-0963">Cytoplasm</keyword>
<evidence type="ECO:0000256" key="7">
    <source>
        <dbReference type="HAMAP-Rule" id="MF_01008"/>
    </source>
</evidence>
<comment type="subunit">
    <text evidence="7">Forms oligomers.</text>
</comment>
<accession>A0A0W0V8H7</accession>
<dbReference type="Proteomes" id="UP000055035">
    <property type="component" value="Unassembled WGS sequence"/>
</dbReference>
<feature type="domain" description="SpoVT-AbrB" evidence="8">
    <location>
        <begin position="5"/>
        <end position="53"/>
    </location>
</feature>
<dbReference type="EMBL" id="LNYJ01000011">
    <property type="protein sequence ID" value="KTD16449.1"/>
    <property type="molecule type" value="Genomic_DNA"/>
</dbReference>
<dbReference type="PANTHER" id="PTHR34701">
    <property type="entry name" value="TRANSCRIPTIONAL REGULATOR MRAZ"/>
    <property type="match status" value="1"/>
</dbReference>
<dbReference type="InterPro" id="IPR020603">
    <property type="entry name" value="MraZ_dom"/>
</dbReference>
<sequence>MFRGINAITIDAKGRLTVPTRYRDALVGGHDKAPLVVTIDTEETCLLLYPASEWQVIEAKLQSLPSFNAAARRIQRLLIGHATDVDLDSNGRVLLPPLLRDYAQLDKRVVMIGQGNKFEVWDETMWQSKREQWLAEEASAAGGGLPDEMKTFSL</sequence>
<comment type="caution">
    <text evidence="9">The sequence shown here is derived from an EMBL/GenBank/DDBJ whole genome shotgun (WGS) entry which is preliminary data.</text>
</comment>
<keyword evidence="4 7" id="KW-0805">Transcription regulation</keyword>
<dbReference type="GO" id="GO:0009295">
    <property type="term" value="C:nucleoid"/>
    <property type="evidence" value="ECO:0007669"/>
    <property type="project" value="UniProtKB-SubCell"/>
</dbReference>
<dbReference type="GO" id="GO:0000976">
    <property type="term" value="F:transcription cis-regulatory region binding"/>
    <property type="evidence" value="ECO:0007669"/>
    <property type="project" value="TreeGrafter"/>
</dbReference>
<keyword evidence="5 7" id="KW-0238">DNA-binding</keyword>
<dbReference type="SUPFAM" id="SSF89447">
    <property type="entry name" value="AbrB/MazE/MraZ-like"/>
    <property type="match status" value="1"/>
</dbReference>
<evidence type="ECO:0000256" key="2">
    <source>
        <dbReference type="ARBA" id="ARBA00022490"/>
    </source>
</evidence>
<dbReference type="InterPro" id="IPR037914">
    <property type="entry name" value="SpoVT-AbrB_sf"/>
</dbReference>
<dbReference type="InterPro" id="IPR035644">
    <property type="entry name" value="MraZ_C"/>
</dbReference>
<dbReference type="NCBIfam" id="TIGR00242">
    <property type="entry name" value="division/cell wall cluster transcriptional repressor MraZ"/>
    <property type="match status" value="1"/>
</dbReference>
<dbReference type="CDD" id="cd16321">
    <property type="entry name" value="MraZ_C"/>
    <property type="match status" value="1"/>
</dbReference>
<dbReference type="PATRIC" id="fig|456.5.peg.800"/>
<dbReference type="STRING" id="456.Ljor_0755"/>
<comment type="subcellular location">
    <subcellularLocation>
        <location evidence="7">Cytoplasm</location>
        <location evidence="7">Nucleoid</location>
    </subcellularLocation>
</comment>
<organism evidence="9 10">
    <name type="scientific">Legionella jordanis</name>
    <dbReference type="NCBI Taxonomy" id="456"/>
    <lineage>
        <taxon>Bacteria</taxon>
        <taxon>Pseudomonadati</taxon>
        <taxon>Pseudomonadota</taxon>
        <taxon>Gammaproteobacteria</taxon>
        <taxon>Legionellales</taxon>
        <taxon>Legionellaceae</taxon>
        <taxon>Legionella</taxon>
    </lineage>
</organism>
<name>A0A0W0V8H7_9GAMM</name>
<dbReference type="Pfam" id="PF02381">
    <property type="entry name" value="MraZ"/>
    <property type="match status" value="2"/>
</dbReference>
<dbReference type="CDD" id="cd16320">
    <property type="entry name" value="MraZ_N"/>
    <property type="match status" value="1"/>
</dbReference>
<keyword evidence="3" id="KW-0677">Repeat</keyword>
<evidence type="ECO:0000313" key="10">
    <source>
        <dbReference type="Proteomes" id="UP000055035"/>
    </source>
</evidence>
<proteinExistence type="inferred from homology"/>
<comment type="similarity">
    <text evidence="7">Belongs to the MraZ family.</text>
</comment>
<dbReference type="InterPro" id="IPR038619">
    <property type="entry name" value="MraZ_sf"/>
</dbReference>
<dbReference type="GO" id="GO:0003700">
    <property type="term" value="F:DNA-binding transcription factor activity"/>
    <property type="evidence" value="ECO:0007669"/>
    <property type="project" value="UniProtKB-UniRule"/>
</dbReference>
<evidence type="ECO:0000259" key="8">
    <source>
        <dbReference type="PROSITE" id="PS51740"/>
    </source>
</evidence>
<dbReference type="AlphaFoldDB" id="A0A0W0V8H7"/>
<dbReference type="PROSITE" id="PS51740">
    <property type="entry name" value="SPOVT_ABRB"/>
    <property type="match status" value="2"/>
</dbReference>
<dbReference type="GO" id="GO:0005737">
    <property type="term" value="C:cytoplasm"/>
    <property type="evidence" value="ECO:0007669"/>
    <property type="project" value="UniProtKB-UniRule"/>
</dbReference>
<dbReference type="PANTHER" id="PTHR34701:SF1">
    <property type="entry name" value="TRANSCRIPTIONAL REGULATOR MRAZ"/>
    <property type="match status" value="1"/>
</dbReference>
<evidence type="ECO:0000313" key="9">
    <source>
        <dbReference type="EMBL" id="KTD16449.1"/>
    </source>
</evidence>
<reference evidence="9 10" key="1">
    <citation type="submission" date="2015-11" db="EMBL/GenBank/DDBJ databases">
        <title>Genomic analysis of 38 Legionella species identifies large and diverse effector repertoires.</title>
        <authorList>
            <person name="Burstein D."/>
            <person name="Amaro F."/>
            <person name="Zusman T."/>
            <person name="Lifshitz Z."/>
            <person name="Cohen O."/>
            <person name="Gilbert J.A."/>
            <person name="Pupko T."/>
            <person name="Shuman H.A."/>
            <person name="Segal G."/>
        </authorList>
    </citation>
    <scope>NUCLEOTIDE SEQUENCE [LARGE SCALE GENOMIC DNA]</scope>
    <source>
        <strain evidence="9 10">BL-540</strain>
    </source>
</reference>
<dbReference type="HAMAP" id="MF_01008">
    <property type="entry name" value="MraZ"/>
    <property type="match status" value="1"/>
</dbReference>
<evidence type="ECO:0000256" key="3">
    <source>
        <dbReference type="ARBA" id="ARBA00022737"/>
    </source>
</evidence>
<dbReference type="RefSeq" id="WP_058470303.1">
    <property type="nucleotide sequence ID" value="NZ_CAAAIC010000002.1"/>
</dbReference>
<dbReference type="InterPro" id="IPR035642">
    <property type="entry name" value="MraZ_N"/>
</dbReference>
<dbReference type="OrthoDB" id="9807753at2"/>
<dbReference type="InterPro" id="IPR003444">
    <property type="entry name" value="MraZ"/>
</dbReference>
<feature type="domain" description="SpoVT-AbrB" evidence="8">
    <location>
        <begin position="82"/>
        <end position="125"/>
    </location>
</feature>
<evidence type="ECO:0000256" key="4">
    <source>
        <dbReference type="ARBA" id="ARBA00023015"/>
    </source>
</evidence>
<protein>
    <recommendedName>
        <fullName evidence="1 7">Transcriptional regulator MraZ</fullName>
    </recommendedName>
</protein>
<keyword evidence="6 7" id="KW-0804">Transcription</keyword>
<evidence type="ECO:0000256" key="5">
    <source>
        <dbReference type="ARBA" id="ARBA00023125"/>
    </source>
</evidence>
<dbReference type="Gene3D" id="3.40.1550.20">
    <property type="entry name" value="Transcriptional regulator MraZ domain"/>
    <property type="match status" value="1"/>
</dbReference>
<evidence type="ECO:0000256" key="1">
    <source>
        <dbReference type="ARBA" id="ARBA00013860"/>
    </source>
</evidence>
<keyword evidence="10" id="KW-1185">Reference proteome</keyword>
<evidence type="ECO:0000256" key="6">
    <source>
        <dbReference type="ARBA" id="ARBA00023163"/>
    </source>
</evidence>
<gene>
    <name evidence="7" type="primary">mraZ</name>
    <name evidence="9" type="ORF">Ljor_0755</name>
</gene>